<evidence type="ECO:0000313" key="3">
    <source>
        <dbReference type="Proteomes" id="UP000784294"/>
    </source>
</evidence>
<accession>A0A448WFI9</accession>
<evidence type="ECO:0000313" key="2">
    <source>
        <dbReference type="EMBL" id="VEL10528.1"/>
    </source>
</evidence>
<comment type="caution">
    <text evidence="2">The sequence shown here is derived from an EMBL/GenBank/DDBJ whole genome shotgun (WGS) entry which is preliminary data.</text>
</comment>
<feature type="region of interest" description="Disordered" evidence="1">
    <location>
        <begin position="45"/>
        <end position="66"/>
    </location>
</feature>
<reference evidence="2" key="1">
    <citation type="submission" date="2018-11" db="EMBL/GenBank/DDBJ databases">
        <authorList>
            <consortium name="Pathogen Informatics"/>
        </authorList>
    </citation>
    <scope>NUCLEOTIDE SEQUENCE</scope>
</reference>
<protein>
    <submittedName>
        <fullName evidence="2">Uncharacterized protein</fullName>
    </submittedName>
</protein>
<dbReference type="EMBL" id="CAAALY010009274">
    <property type="protein sequence ID" value="VEL10528.1"/>
    <property type="molecule type" value="Genomic_DNA"/>
</dbReference>
<sequence>MSLPSSDLPLYPPQRTLGLYSGAQPPTAPHIQQQQLLRPTQISLPATAPATPTSTPSSSYTLPAPSSHLQVANVGPSPDSSVVGQPNLLLARPNNLLHRSEVLATPATTSGLISTTELNCSSVAQRTIPYSATAVAADLSDRDLTVARTDAKSTRQLDSVSTTDDTMADLSVNQYQQHHISHHMQVHNQHRSYPHAYQQQNLHQQVMQQLRTQTPVQAEEPVGFTNRTNSDSNGSEVDS</sequence>
<feature type="compositionally biased region" description="Polar residues" evidence="1">
    <location>
        <begin position="225"/>
        <end position="239"/>
    </location>
</feature>
<proteinExistence type="predicted"/>
<organism evidence="2 3">
    <name type="scientific">Protopolystoma xenopodis</name>
    <dbReference type="NCBI Taxonomy" id="117903"/>
    <lineage>
        <taxon>Eukaryota</taxon>
        <taxon>Metazoa</taxon>
        <taxon>Spiralia</taxon>
        <taxon>Lophotrochozoa</taxon>
        <taxon>Platyhelminthes</taxon>
        <taxon>Monogenea</taxon>
        <taxon>Polyopisthocotylea</taxon>
        <taxon>Polystomatidea</taxon>
        <taxon>Polystomatidae</taxon>
        <taxon>Protopolystoma</taxon>
    </lineage>
</organism>
<dbReference type="Proteomes" id="UP000784294">
    <property type="component" value="Unassembled WGS sequence"/>
</dbReference>
<gene>
    <name evidence="2" type="ORF">PXEA_LOCUS3968</name>
</gene>
<name>A0A448WFI9_9PLAT</name>
<feature type="region of interest" description="Disordered" evidence="1">
    <location>
        <begin position="218"/>
        <end position="239"/>
    </location>
</feature>
<keyword evidence="3" id="KW-1185">Reference proteome</keyword>
<feature type="region of interest" description="Disordered" evidence="1">
    <location>
        <begin position="1"/>
        <end position="30"/>
    </location>
</feature>
<dbReference type="AlphaFoldDB" id="A0A448WFI9"/>
<evidence type="ECO:0000256" key="1">
    <source>
        <dbReference type="SAM" id="MobiDB-lite"/>
    </source>
</evidence>